<organism evidence="5 6">
    <name type="scientific">Aquamicrobium defluvii</name>
    <dbReference type="NCBI Taxonomy" id="69279"/>
    <lineage>
        <taxon>Bacteria</taxon>
        <taxon>Pseudomonadati</taxon>
        <taxon>Pseudomonadota</taxon>
        <taxon>Alphaproteobacteria</taxon>
        <taxon>Hyphomicrobiales</taxon>
        <taxon>Phyllobacteriaceae</taxon>
        <taxon>Aquamicrobium</taxon>
    </lineage>
</organism>
<feature type="chain" id="PRO_5001463469" evidence="3">
    <location>
        <begin position="36"/>
        <end position="415"/>
    </location>
</feature>
<dbReference type="Pfam" id="PF01476">
    <property type="entry name" value="LysM"/>
    <property type="match status" value="1"/>
</dbReference>
<feature type="region of interest" description="Disordered" evidence="2">
    <location>
        <begin position="49"/>
        <end position="180"/>
    </location>
</feature>
<evidence type="ECO:0000256" key="2">
    <source>
        <dbReference type="SAM" id="MobiDB-lite"/>
    </source>
</evidence>
<dbReference type="HOGENOM" id="CLU_029425_0_0_5"/>
<dbReference type="SUPFAM" id="SSF51261">
    <property type="entry name" value="Duplicated hybrid motif"/>
    <property type="match status" value="1"/>
</dbReference>
<feature type="compositionally biased region" description="Low complexity" evidence="2">
    <location>
        <begin position="72"/>
        <end position="88"/>
    </location>
</feature>
<reference evidence="5 6" key="1">
    <citation type="submission" date="2014-02" db="EMBL/GenBank/DDBJ databases">
        <title>Aquamicrobium defluvii Genome sequencing.</title>
        <authorList>
            <person name="Wang X."/>
        </authorList>
    </citation>
    <scope>NUCLEOTIDE SEQUENCE [LARGE SCALE GENOMIC DNA]</scope>
    <source>
        <strain evidence="5 6">W13Z1</strain>
    </source>
</reference>
<evidence type="ECO:0000256" key="1">
    <source>
        <dbReference type="ARBA" id="ARBA00038420"/>
    </source>
</evidence>
<evidence type="ECO:0000313" key="6">
    <source>
        <dbReference type="Proteomes" id="UP000019849"/>
    </source>
</evidence>
<feature type="domain" description="LysM" evidence="4">
    <location>
        <begin position="181"/>
        <end position="224"/>
    </location>
</feature>
<evidence type="ECO:0000313" key="5">
    <source>
        <dbReference type="EMBL" id="EXL08812.1"/>
    </source>
</evidence>
<dbReference type="OrthoDB" id="9795421at2"/>
<accession>A0A011TXA6</accession>
<dbReference type="PATRIC" id="fig|69279.3.peg.2021"/>
<dbReference type="Proteomes" id="UP000019849">
    <property type="component" value="Unassembled WGS sequence"/>
</dbReference>
<dbReference type="Pfam" id="PF01551">
    <property type="entry name" value="Peptidase_M23"/>
    <property type="match status" value="1"/>
</dbReference>
<dbReference type="InterPro" id="IPR018392">
    <property type="entry name" value="LysM"/>
</dbReference>
<dbReference type="RefSeq" id="WP_035026105.1">
    <property type="nucleotide sequence ID" value="NZ_KK073885.1"/>
</dbReference>
<feature type="compositionally biased region" description="Low complexity" evidence="2">
    <location>
        <begin position="154"/>
        <end position="175"/>
    </location>
</feature>
<dbReference type="InterPro" id="IPR050570">
    <property type="entry name" value="Cell_wall_metabolism_enzyme"/>
</dbReference>
<dbReference type="EMBL" id="JENY01000011">
    <property type="protein sequence ID" value="EXL08812.1"/>
    <property type="molecule type" value="Genomic_DNA"/>
</dbReference>
<dbReference type="SMART" id="SM00257">
    <property type="entry name" value="LysM"/>
    <property type="match status" value="1"/>
</dbReference>
<dbReference type="PANTHER" id="PTHR21666:SF263">
    <property type="entry name" value="MUREIN HYDROLASE ACTIVATOR NLPD"/>
    <property type="match status" value="1"/>
</dbReference>
<gene>
    <name evidence="5" type="ORF">BG36_03100</name>
</gene>
<dbReference type="InterPro" id="IPR036779">
    <property type="entry name" value="LysM_dom_sf"/>
</dbReference>
<feature type="region of interest" description="Disordered" evidence="2">
    <location>
        <begin position="247"/>
        <end position="273"/>
    </location>
</feature>
<dbReference type="InterPro" id="IPR016047">
    <property type="entry name" value="M23ase_b-sheet_dom"/>
</dbReference>
<sequence length="415" mass="41942">MQFSVLKARGRNLARGCAVLVIAAAASGCSSGAMRFTDGLDGITTASTPQASVGSYGQASQPYPGDVAAQQPVYNSGGYSSGSVGRSSLPPPSQPSVAQVQPAPVQTQVASAPALDNTTTGTIRQAQPVPMPSSKPFQSAGEEAKRIAERGASAAEQPRQVAAVPQVSAPSAGSAQTVAGGSYTVQQGDTLSAISRRTGVSVASLQQANGLADGNIRIGQTLKIPTGAGVPAAATSAVAVAKPQPANVDPVKTASTPPPAQQAPGEKLASYTPPKQATKTVEQVDDDGAAAPNSTGIGKMRWPVKGRVISGFGQGGDGIDISVPKGTPVKAAENGVVIYAGDGLKEFGNTVLVRHDNGLVTVYGNASELNVKRGQTVRRGDQIALSGMSGNASAPKLHFEIRKNSAPVDPSTYLE</sequence>
<comment type="similarity">
    <text evidence="1">Belongs to the E.coli NlpD/Haemophilus LppB family.</text>
</comment>
<dbReference type="PROSITE" id="PS51782">
    <property type="entry name" value="LYSM"/>
    <property type="match status" value="1"/>
</dbReference>
<dbReference type="CDD" id="cd12797">
    <property type="entry name" value="M23_peptidase"/>
    <property type="match status" value="1"/>
</dbReference>
<feature type="compositionally biased region" description="Polar residues" evidence="2">
    <location>
        <begin position="116"/>
        <end position="125"/>
    </location>
</feature>
<dbReference type="PROSITE" id="PS51257">
    <property type="entry name" value="PROKAR_LIPOPROTEIN"/>
    <property type="match status" value="1"/>
</dbReference>
<feature type="compositionally biased region" description="Polar residues" evidence="2">
    <location>
        <begin position="49"/>
        <end position="61"/>
    </location>
</feature>
<feature type="compositionally biased region" description="Low complexity" evidence="2">
    <location>
        <begin position="95"/>
        <end position="114"/>
    </location>
</feature>
<protein>
    <submittedName>
        <fullName evidence="5">Peptigoglycan-binding protein LysM</fullName>
    </submittedName>
</protein>
<evidence type="ECO:0000259" key="4">
    <source>
        <dbReference type="PROSITE" id="PS51782"/>
    </source>
</evidence>
<dbReference type="AlphaFoldDB" id="A0A011TXA6"/>
<dbReference type="CDD" id="cd00118">
    <property type="entry name" value="LysM"/>
    <property type="match status" value="1"/>
</dbReference>
<comment type="caution">
    <text evidence="5">The sequence shown here is derived from an EMBL/GenBank/DDBJ whole genome shotgun (WGS) entry which is preliminary data.</text>
</comment>
<dbReference type="Gene3D" id="2.70.70.10">
    <property type="entry name" value="Glucose Permease (Domain IIA)"/>
    <property type="match status" value="1"/>
</dbReference>
<dbReference type="GO" id="GO:0004222">
    <property type="term" value="F:metalloendopeptidase activity"/>
    <property type="evidence" value="ECO:0007669"/>
    <property type="project" value="TreeGrafter"/>
</dbReference>
<keyword evidence="3" id="KW-0732">Signal</keyword>
<dbReference type="eggNOG" id="COG4942">
    <property type="taxonomic scope" value="Bacteria"/>
</dbReference>
<proteinExistence type="inferred from homology"/>
<feature type="signal peptide" evidence="3">
    <location>
        <begin position="1"/>
        <end position="35"/>
    </location>
</feature>
<dbReference type="PANTHER" id="PTHR21666">
    <property type="entry name" value="PEPTIDASE-RELATED"/>
    <property type="match status" value="1"/>
</dbReference>
<dbReference type="SUPFAM" id="SSF54106">
    <property type="entry name" value="LysM domain"/>
    <property type="match status" value="1"/>
</dbReference>
<dbReference type="STRING" id="69279.BG36_03100"/>
<evidence type="ECO:0000256" key="3">
    <source>
        <dbReference type="SAM" id="SignalP"/>
    </source>
</evidence>
<name>A0A011TXA6_9HYPH</name>
<dbReference type="Gene3D" id="3.10.350.10">
    <property type="entry name" value="LysM domain"/>
    <property type="match status" value="1"/>
</dbReference>
<dbReference type="InterPro" id="IPR011055">
    <property type="entry name" value="Dup_hybrid_motif"/>
</dbReference>